<reference evidence="2 3" key="1">
    <citation type="submission" date="2018-08" db="EMBL/GenBank/DDBJ databases">
        <title>A genome reference for cultivated species of the human gut microbiota.</title>
        <authorList>
            <person name="Zou Y."/>
            <person name="Xue W."/>
            <person name="Luo G."/>
        </authorList>
    </citation>
    <scope>NUCLEOTIDE SEQUENCE [LARGE SCALE GENOMIC DNA]</scope>
    <source>
        <strain evidence="2 3">AF24-29</strain>
    </source>
</reference>
<feature type="transmembrane region" description="Helical" evidence="1">
    <location>
        <begin position="171"/>
        <end position="193"/>
    </location>
</feature>
<feature type="transmembrane region" description="Helical" evidence="1">
    <location>
        <begin position="90"/>
        <end position="112"/>
    </location>
</feature>
<keyword evidence="1" id="KW-1133">Transmembrane helix</keyword>
<accession>A0A412FG51</accession>
<sequence length="263" mass="29193">MNQDEMNLVLESARSAIARHRLALMKYCVVTALLCSLISLAAQQFNDNLIPLGTTLAINLVFLFGLDWVMLKALRNEPYSYRDFSQFAKYFKALLPLFGIYAVILAAGVFALQAMIHLGAVLLVLPALLALSVIFLNCINHLTLFSMIETHQSAWQALKGGAKLFFQSRKLILHIVLKTIMLILLGSLAVYALNVFVYAPQIDAVLKSAPEITEALIDPYFSTNLSYLIQSVGMQLVVSYIAIVSGMTYGTYYLKRRSSAQQA</sequence>
<evidence type="ECO:0008006" key="4">
    <source>
        <dbReference type="Google" id="ProtNLM"/>
    </source>
</evidence>
<protein>
    <recommendedName>
        <fullName evidence="4">DUF975 family protein</fullName>
    </recommendedName>
</protein>
<feature type="transmembrane region" description="Helical" evidence="1">
    <location>
        <begin position="118"/>
        <end position="139"/>
    </location>
</feature>
<keyword evidence="1" id="KW-0812">Transmembrane</keyword>
<evidence type="ECO:0000313" key="3">
    <source>
        <dbReference type="Proteomes" id="UP000284178"/>
    </source>
</evidence>
<gene>
    <name evidence="2" type="ORF">DWY25_17170</name>
</gene>
<feature type="transmembrane region" description="Helical" evidence="1">
    <location>
        <begin position="49"/>
        <end position="69"/>
    </location>
</feature>
<dbReference type="Proteomes" id="UP000284178">
    <property type="component" value="Unassembled WGS sequence"/>
</dbReference>
<organism evidence="2 3">
    <name type="scientific">Holdemania filiformis</name>
    <dbReference type="NCBI Taxonomy" id="61171"/>
    <lineage>
        <taxon>Bacteria</taxon>
        <taxon>Bacillati</taxon>
        <taxon>Bacillota</taxon>
        <taxon>Erysipelotrichia</taxon>
        <taxon>Erysipelotrichales</taxon>
        <taxon>Erysipelotrichaceae</taxon>
        <taxon>Holdemania</taxon>
    </lineage>
</organism>
<dbReference type="EMBL" id="QRUP01000034">
    <property type="protein sequence ID" value="RGR67094.1"/>
    <property type="molecule type" value="Genomic_DNA"/>
</dbReference>
<feature type="transmembrane region" description="Helical" evidence="1">
    <location>
        <begin position="24"/>
        <end position="43"/>
    </location>
</feature>
<feature type="transmembrane region" description="Helical" evidence="1">
    <location>
        <begin position="232"/>
        <end position="254"/>
    </location>
</feature>
<comment type="caution">
    <text evidence="2">The sequence shown here is derived from an EMBL/GenBank/DDBJ whole genome shotgun (WGS) entry which is preliminary data.</text>
</comment>
<name>A0A412FG51_9FIRM</name>
<evidence type="ECO:0000313" key="2">
    <source>
        <dbReference type="EMBL" id="RGR67094.1"/>
    </source>
</evidence>
<evidence type="ECO:0000256" key="1">
    <source>
        <dbReference type="SAM" id="Phobius"/>
    </source>
</evidence>
<dbReference type="AlphaFoldDB" id="A0A412FG51"/>
<proteinExistence type="predicted"/>
<keyword evidence="1" id="KW-0472">Membrane</keyword>
<keyword evidence="3" id="KW-1185">Reference proteome</keyword>